<evidence type="ECO:0000313" key="2">
    <source>
        <dbReference type="Proteomes" id="UP000052258"/>
    </source>
</evidence>
<proteinExistence type="predicted"/>
<dbReference type="PATRIC" id="fig|1430899.3.peg.1393"/>
<name>A0A0J8GG00_9LIST</name>
<accession>A0A0J8GG00</accession>
<gene>
    <name evidence="1" type="ORF">X560_1197</name>
</gene>
<organism evidence="1 2">
    <name type="scientific">Listeria fleischmannii 1991</name>
    <dbReference type="NCBI Taxonomy" id="1430899"/>
    <lineage>
        <taxon>Bacteria</taxon>
        <taxon>Bacillati</taxon>
        <taxon>Bacillota</taxon>
        <taxon>Bacilli</taxon>
        <taxon>Bacillales</taxon>
        <taxon>Listeriaceae</taxon>
        <taxon>Listeria</taxon>
    </lineage>
</organism>
<dbReference type="AlphaFoldDB" id="A0A0J8GG00"/>
<sequence length="100" mass="11503">MFQISFLSKKPGVDKITFEVLERVEVKPEMARADIEEECDVLFEIWEEKLESKKITKIIDGRQSNKILCLPSIFVLLDVSKRSVIQISTTSVRKIGCHYG</sequence>
<dbReference type="Proteomes" id="UP000052258">
    <property type="component" value="Unassembled WGS sequence"/>
</dbReference>
<comment type="caution">
    <text evidence="1">The sequence shown here is derived from an EMBL/GenBank/DDBJ whole genome shotgun (WGS) entry which is preliminary data.</text>
</comment>
<reference evidence="1 2" key="1">
    <citation type="journal article" date="2015" name="Genome Biol. Evol.">
        <title>Comparative Genomics of Listeria Sensu Lato: Genus-Wide Differences in Evolutionary Dynamics and the Progressive Gain of Complex, Potentially Pathogenicity-Related Traits through Lateral Gene Transfer.</title>
        <authorList>
            <person name="Chiara M."/>
            <person name="Caruso M."/>
            <person name="D'Erchia A.M."/>
            <person name="Manzari C."/>
            <person name="Fraccalvieri R."/>
            <person name="Goffredo E."/>
            <person name="Latorre L."/>
            <person name="Miccolupo A."/>
            <person name="Padalino I."/>
            <person name="Santagada G."/>
            <person name="Chiocco D."/>
            <person name="Pesole G."/>
            <person name="Horner D.S."/>
            <person name="Parisi A."/>
        </authorList>
    </citation>
    <scope>NUCLEOTIDE SEQUENCE [LARGE SCALE GENOMIC DNA]</scope>
    <source>
        <strain evidence="1 2">1991</strain>
    </source>
</reference>
<evidence type="ECO:0000313" key="1">
    <source>
        <dbReference type="EMBL" id="KMT59668.1"/>
    </source>
</evidence>
<protein>
    <submittedName>
        <fullName evidence="1">Uncharacterized protein</fullName>
    </submittedName>
</protein>
<dbReference type="EMBL" id="AZHO01000014">
    <property type="protein sequence ID" value="KMT59668.1"/>
    <property type="molecule type" value="Genomic_DNA"/>
</dbReference>
<keyword evidence="2" id="KW-1185">Reference proteome</keyword>